<feature type="transmembrane region" description="Helical" evidence="3">
    <location>
        <begin position="345"/>
        <end position="366"/>
    </location>
</feature>
<feature type="domain" description="Glycosyltransferase 2-like" evidence="4">
    <location>
        <begin position="42"/>
        <end position="208"/>
    </location>
</feature>
<organism evidence="5">
    <name type="scientific">marine metagenome</name>
    <dbReference type="NCBI Taxonomy" id="408172"/>
    <lineage>
        <taxon>unclassified sequences</taxon>
        <taxon>metagenomes</taxon>
        <taxon>ecological metagenomes</taxon>
    </lineage>
</organism>
<dbReference type="Pfam" id="PF00535">
    <property type="entry name" value="Glycos_transf_2"/>
    <property type="match status" value="1"/>
</dbReference>
<evidence type="ECO:0000256" key="3">
    <source>
        <dbReference type="SAM" id="Phobius"/>
    </source>
</evidence>
<dbReference type="PANTHER" id="PTHR43630:SF1">
    <property type="entry name" value="POLY-BETA-1,6-N-ACETYL-D-GLUCOSAMINE SYNTHASE"/>
    <property type="match status" value="1"/>
</dbReference>
<feature type="transmembrane region" description="Helical" evidence="3">
    <location>
        <begin position="281"/>
        <end position="305"/>
    </location>
</feature>
<keyword evidence="2" id="KW-0808">Transferase</keyword>
<keyword evidence="1" id="KW-0328">Glycosyltransferase</keyword>
<dbReference type="EMBL" id="UINC01002543">
    <property type="protein sequence ID" value="SUZ97810.1"/>
    <property type="molecule type" value="Genomic_DNA"/>
</dbReference>
<dbReference type="InterPro" id="IPR001173">
    <property type="entry name" value="Glyco_trans_2-like"/>
</dbReference>
<dbReference type="Gene3D" id="3.90.550.10">
    <property type="entry name" value="Spore Coat Polysaccharide Biosynthesis Protein SpsA, Chain A"/>
    <property type="match status" value="1"/>
</dbReference>
<dbReference type="PANTHER" id="PTHR43630">
    <property type="entry name" value="POLY-BETA-1,6-N-ACETYL-D-GLUCOSAMINE SYNTHASE"/>
    <property type="match status" value="1"/>
</dbReference>
<feature type="transmembrane region" description="Helical" evidence="3">
    <location>
        <begin position="317"/>
        <end position="333"/>
    </location>
</feature>
<name>A0A381S180_9ZZZZ</name>
<gene>
    <name evidence="5" type="ORF">METZ01_LOCUS50664</name>
</gene>
<reference evidence="5" key="1">
    <citation type="submission" date="2018-05" db="EMBL/GenBank/DDBJ databases">
        <authorList>
            <person name="Lanie J.A."/>
            <person name="Ng W.-L."/>
            <person name="Kazmierczak K.M."/>
            <person name="Andrzejewski T.M."/>
            <person name="Davidsen T.M."/>
            <person name="Wayne K.J."/>
            <person name="Tettelin H."/>
            <person name="Glass J.I."/>
            <person name="Rusch D."/>
            <person name="Podicherti R."/>
            <person name="Tsui H.-C.T."/>
            <person name="Winkler M.E."/>
        </authorList>
    </citation>
    <scope>NUCLEOTIDE SEQUENCE</scope>
</reference>
<feature type="transmembrane region" description="Helical" evidence="3">
    <location>
        <begin position="6"/>
        <end position="28"/>
    </location>
</feature>
<keyword evidence="3" id="KW-0812">Transmembrane</keyword>
<dbReference type="InterPro" id="IPR029044">
    <property type="entry name" value="Nucleotide-diphossugar_trans"/>
</dbReference>
<evidence type="ECO:0000259" key="4">
    <source>
        <dbReference type="Pfam" id="PF00535"/>
    </source>
</evidence>
<sequence length="374" mass="42667">MDIIIYLTLGSLLYYFGMILWFIAGNLFSDSKGNSKDTPAISVIIAIRNGEKSLPNLIENLSAQDYLGEVEFILVDDESTDSTGKIIQEISATDKRFIIENSSNGNPSLSHKKRALDAGINGAKNEWLLFTDVDCRLDSGWVAGMASYFEDDVDYVVGYSEVDRGKKWVTRFQALDFLMLMIAARGTTNSGRAWASTGQNQAYRKSLFNSVGGFTQIAKELQGDDSLFLQICRNYKSANILFADKPSCRTISRQETSWFSFFKQRMRWAGDANLMWKFNPVFFLSILATFLLPLLLLVTLFAGFFYNPYYLTTFTKFFSIHLIIEFILYFVGIRQFDKQIQVLDFAFWFIIHIPYIVCMGIGSFFANQLSWKGR</sequence>
<proteinExistence type="predicted"/>
<evidence type="ECO:0000313" key="5">
    <source>
        <dbReference type="EMBL" id="SUZ97810.1"/>
    </source>
</evidence>
<accession>A0A381S180</accession>
<keyword evidence="3" id="KW-0472">Membrane</keyword>
<dbReference type="GO" id="GO:0016757">
    <property type="term" value="F:glycosyltransferase activity"/>
    <property type="evidence" value="ECO:0007669"/>
    <property type="project" value="UniProtKB-KW"/>
</dbReference>
<dbReference type="AlphaFoldDB" id="A0A381S180"/>
<evidence type="ECO:0000256" key="1">
    <source>
        <dbReference type="ARBA" id="ARBA00022676"/>
    </source>
</evidence>
<dbReference type="SUPFAM" id="SSF53448">
    <property type="entry name" value="Nucleotide-diphospho-sugar transferases"/>
    <property type="match status" value="1"/>
</dbReference>
<evidence type="ECO:0000256" key="2">
    <source>
        <dbReference type="ARBA" id="ARBA00022679"/>
    </source>
</evidence>
<protein>
    <recommendedName>
        <fullName evidence="4">Glycosyltransferase 2-like domain-containing protein</fullName>
    </recommendedName>
</protein>
<keyword evidence="3" id="KW-1133">Transmembrane helix</keyword>